<dbReference type="RefSeq" id="XP_008592653.1">
    <property type="nucleotide sequence ID" value="XM_008594431.1"/>
</dbReference>
<evidence type="ECO:0000259" key="4">
    <source>
        <dbReference type="Pfam" id="PF00248"/>
    </source>
</evidence>
<name>A0ABM0SIG2_GALVR</name>
<dbReference type="PROSITE" id="PS00798">
    <property type="entry name" value="ALDOKETO_REDUCTASE_1"/>
    <property type="match status" value="1"/>
</dbReference>
<keyword evidence="2" id="KW-0521">NADP</keyword>
<comment type="similarity">
    <text evidence="1">Belongs to the aldo/keto reductase family.</text>
</comment>
<feature type="domain" description="NADP-dependent oxidoreductase" evidence="4">
    <location>
        <begin position="77"/>
        <end position="176"/>
    </location>
</feature>
<accession>A0ABM0SIG2</accession>
<feature type="non-terminal residue" evidence="6">
    <location>
        <position position="198"/>
    </location>
</feature>
<evidence type="ECO:0000256" key="3">
    <source>
        <dbReference type="ARBA" id="ARBA00023002"/>
    </source>
</evidence>
<dbReference type="GeneID" id="103610229"/>
<dbReference type="InterPro" id="IPR036812">
    <property type="entry name" value="NAD(P)_OxRdtase_dom_sf"/>
</dbReference>
<proteinExistence type="inferred from homology"/>
<dbReference type="InterPro" id="IPR020471">
    <property type="entry name" value="AKR"/>
</dbReference>
<keyword evidence="5" id="KW-1185">Reference proteome</keyword>
<dbReference type="Proteomes" id="UP000694923">
    <property type="component" value="Unplaced"/>
</dbReference>
<evidence type="ECO:0000256" key="1">
    <source>
        <dbReference type="ARBA" id="ARBA00007905"/>
    </source>
</evidence>
<evidence type="ECO:0000256" key="2">
    <source>
        <dbReference type="ARBA" id="ARBA00022857"/>
    </source>
</evidence>
<dbReference type="PANTHER" id="PTHR11732">
    <property type="entry name" value="ALDO/KETO REDUCTASE"/>
    <property type="match status" value="1"/>
</dbReference>
<keyword evidence="3" id="KW-0560">Oxidoreductase</keyword>
<dbReference type="Gene3D" id="3.20.20.100">
    <property type="entry name" value="NADP-dependent oxidoreductase domain"/>
    <property type="match status" value="1"/>
</dbReference>
<dbReference type="SUPFAM" id="SSF51430">
    <property type="entry name" value="NAD(P)-linked oxidoreductase"/>
    <property type="match status" value="1"/>
</dbReference>
<evidence type="ECO:0000313" key="5">
    <source>
        <dbReference type="Proteomes" id="UP000694923"/>
    </source>
</evidence>
<sequence length="198" mass="22332">MQSVFSAMIHIPFKLGTRCGNHVLSFQVMHFCWFTCLRLVSLFTDFVSTGKMDPSFMAQSPGLKVARITNSPTPAVQIPKSKAGEATKVAIDAGFRHIDAAYFYQNEEEIGAALREKIADGTVQREDIFYISKLWATFLRPELVRPGLERSLKKLQLSYVDLFLIHMPLALKPGEELLPKDANGDIILDTVDIRDIWE</sequence>
<evidence type="ECO:0000313" key="6">
    <source>
        <dbReference type="RefSeq" id="XP_008592653.1"/>
    </source>
</evidence>
<organism evidence="5 6">
    <name type="scientific">Galeopterus variegatus</name>
    <name type="common">Malayan flying lemur</name>
    <name type="synonym">Cynocephalus variegatus</name>
    <dbReference type="NCBI Taxonomy" id="482537"/>
    <lineage>
        <taxon>Eukaryota</taxon>
        <taxon>Metazoa</taxon>
        <taxon>Chordata</taxon>
        <taxon>Craniata</taxon>
        <taxon>Vertebrata</taxon>
        <taxon>Euteleostomi</taxon>
        <taxon>Mammalia</taxon>
        <taxon>Eutheria</taxon>
        <taxon>Euarchontoglires</taxon>
        <taxon>Dermoptera</taxon>
        <taxon>Cynocephalidae</taxon>
        <taxon>Galeopterus</taxon>
    </lineage>
</organism>
<dbReference type="Pfam" id="PF00248">
    <property type="entry name" value="Aldo_ket_red"/>
    <property type="match status" value="1"/>
</dbReference>
<gene>
    <name evidence="6" type="primary">LOC103610229</name>
</gene>
<dbReference type="InterPro" id="IPR018170">
    <property type="entry name" value="Aldo/ket_reductase_CS"/>
</dbReference>
<reference evidence="6" key="1">
    <citation type="submission" date="2025-08" db="UniProtKB">
        <authorList>
            <consortium name="RefSeq"/>
        </authorList>
    </citation>
    <scope>IDENTIFICATION</scope>
</reference>
<dbReference type="InterPro" id="IPR023210">
    <property type="entry name" value="NADP_OxRdtase_dom"/>
</dbReference>
<protein>
    <submittedName>
        <fullName evidence="6">Prostaglandin-E(2) 9-reductase-like</fullName>
    </submittedName>
</protein>
<dbReference type="PRINTS" id="PR00069">
    <property type="entry name" value="ALDKETRDTASE"/>
</dbReference>